<keyword evidence="3 6" id="KW-0285">Flavoprotein</keyword>
<dbReference type="AlphaFoldDB" id="A0AAJ6ZBK9"/>
<dbReference type="GeneID" id="106118801"/>
<dbReference type="Pfam" id="PF05199">
    <property type="entry name" value="GMC_oxred_C"/>
    <property type="match status" value="1"/>
</dbReference>
<comment type="cofactor">
    <cofactor evidence="1 5">
        <name>FAD</name>
        <dbReference type="ChEBI" id="CHEBI:57692"/>
    </cofactor>
</comment>
<dbReference type="SUPFAM" id="SSF51905">
    <property type="entry name" value="FAD/NAD(P)-binding domain"/>
    <property type="match status" value="1"/>
</dbReference>
<evidence type="ECO:0000259" key="7">
    <source>
        <dbReference type="PROSITE" id="PS00623"/>
    </source>
</evidence>
<dbReference type="GO" id="GO:0016614">
    <property type="term" value="F:oxidoreductase activity, acting on CH-OH group of donors"/>
    <property type="evidence" value="ECO:0007669"/>
    <property type="project" value="InterPro"/>
</dbReference>
<proteinExistence type="inferred from homology"/>
<organism evidence="9">
    <name type="scientific">Papilio xuthus</name>
    <name type="common">Asian swallowtail butterfly</name>
    <dbReference type="NCBI Taxonomy" id="66420"/>
    <lineage>
        <taxon>Eukaryota</taxon>
        <taxon>Metazoa</taxon>
        <taxon>Ecdysozoa</taxon>
        <taxon>Arthropoda</taxon>
        <taxon>Hexapoda</taxon>
        <taxon>Insecta</taxon>
        <taxon>Pterygota</taxon>
        <taxon>Neoptera</taxon>
        <taxon>Endopterygota</taxon>
        <taxon>Lepidoptera</taxon>
        <taxon>Glossata</taxon>
        <taxon>Ditrysia</taxon>
        <taxon>Papilionoidea</taxon>
        <taxon>Papilionidae</taxon>
        <taxon>Papilioninae</taxon>
        <taxon>Papilio</taxon>
    </lineage>
</organism>
<dbReference type="Pfam" id="PF00732">
    <property type="entry name" value="GMC_oxred_N"/>
    <property type="match status" value="1"/>
</dbReference>
<dbReference type="RefSeq" id="XP_013169001.1">
    <property type="nucleotide sequence ID" value="XM_013313547.1"/>
</dbReference>
<protein>
    <submittedName>
        <fullName evidence="9">Glucose dehydrogenase [FAD, quinone]-like</fullName>
    </submittedName>
</protein>
<dbReference type="InterPro" id="IPR000172">
    <property type="entry name" value="GMC_OxRdtase_N"/>
</dbReference>
<evidence type="ECO:0000256" key="1">
    <source>
        <dbReference type="ARBA" id="ARBA00001974"/>
    </source>
</evidence>
<dbReference type="InterPro" id="IPR012132">
    <property type="entry name" value="GMC_OxRdtase"/>
</dbReference>
<keyword evidence="4 5" id="KW-0274">FAD</keyword>
<evidence type="ECO:0000256" key="2">
    <source>
        <dbReference type="ARBA" id="ARBA00010790"/>
    </source>
</evidence>
<dbReference type="PIRSF" id="PIRSF000137">
    <property type="entry name" value="Alcohol_oxidase"/>
    <property type="match status" value="1"/>
</dbReference>
<dbReference type="Gene3D" id="3.30.560.10">
    <property type="entry name" value="Glucose Oxidase, domain 3"/>
    <property type="match status" value="1"/>
</dbReference>
<evidence type="ECO:0000259" key="8">
    <source>
        <dbReference type="PROSITE" id="PS00624"/>
    </source>
</evidence>
<reference evidence="9" key="1">
    <citation type="submission" date="2025-08" db="UniProtKB">
        <authorList>
            <consortium name="RefSeq"/>
        </authorList>
    </citation>
    <scope>IDENTIFICATION</scope>
</reference>
<feature type="binding site" evidence="5">
    <location>
        <position position="129"/>
    </location>
    <ligand>
        <name>FAD</name>
        <dbReference type="ChEBI" id="CHEBI:57692"/>
    </ligand>
</feature>
<evidence type="ECO:0000256" key="4">
    <source>
        <dbReference type="ARBA" id="ARBA00022827"/>
    </source>
</evidence>
<dbReference type="Gene3D" id="3.50.50.60">
    <property type="entry name" value="FAD/NAD(P)-binding domain"/>
    <property type="match status" value="1"/>
</dbReference>
<gene>
    <name evidence="9" type="primary">LOC106118801</name>
</gene>
<dbReference type="PANTHER" id="PTHR11552">
    <property type="entry name" value="GLUCOSE-METHANOL-CHOLINE GMC OXIDOREDUCTASE"/>
    <property type="match status" value="1"/>
</dbReference>
<evidence type="ECO:0000256" key="3">
    <source>
        <dbReference type="ARBA" id="ARBA00022630"/>
    </source>
</evidence>
<feature type="domain" description="Glucose-methanol-choline oxidoreductase N-terminal" evidence="8">
    <location>
        <begin position="306"/>
        <end position="320"/>
    </location>
</feature>
<dbReference type="SUPFAM" id="SSF54373">
    <property type="entry name" value="FAD-linked reductases, C-terminal domain"/>
    <property type="match status" value="1"/>
</dbReference>
<feature type="domain" description="Glucose-methanol-choline oxidoreductase N-terminal" evidence="7">
    <location>
        <begin position="127"/>
        <end position="150"/>
    </location>
</feature>
<dbReference type="PROSITE" id="PS00623">
    <property type="entry name" value="GMC_OXRED_1"/>
    <property type="match status" value="1"/>
</dbReference>
<evidence type="ECO:0000313" key="9">
    <source>
        <dbReference type="RefSeq" id="XP_013169001.1"/>
    </source>
</evidence>
<dbReference type="Proteomes" id="UP000694872">
    <property type="component" value="Unplaced"/>
</dbReference>
<sequence length="599" mass="66949">MLPQGQHTMDTPAVPTIRRIQIALQLLASLKLFSYLFPQQALVYDYSTYDYVIVGGGTAGSVLANRLSEDRTLNVLLLEAGDDPSLEVLLAGLVHLTARSRLDWNYTSETTQYSQCHKGRVLHHPSGKVLGGSSSINYMLYGRGSPLDYDMWATVVNDSAWNWYNTMPYFLKSERLEDPIIYNSPYRDSHGINGHLGVTRETSNEIRKYLDSFRENGKLETFDVNGNESMGYTPQMYTIAGGARQTTAFSYLTPIRNRTNLHVMKNTMATKIIFDNNNHAIGVEALTERNETYVLKASREVIVAAGAFNTPQLLMLSGIGPEEHLRLLNINVRSDLPVGYNLQDHPFVLLSIRGERSAAAAPHTDPHNFPLPTFTGYVALNRAQLHPDYQSINFAVPSDSAMPQKFCSLNFGFKSDICQILKAGVKGRKTLLSLISLLHPKSRGRVMLRSTSPRDPPLIYSGLFSDESDIEDLISYVKDFTSVMNTTYFRDIRAQLVDLSGNRCMGYKLWSREYWRCYVACLAAPLHDYTGTCAMGLVTDTRLRVRGVRRLRVVDASALPGLVGGNILAAVVMLAEKAADLIKRDLSLNFRPSHPFINV</sequence>
<dbReference type="PROSITE" id="PS00624">
    <property type="entry name" value="GMC_OXRED_2"/>
    <property type="match status" value="1"/>
</dbReference>
<dbReference type="GO" id="GO:0050660">
    <property type="term" value="F:flavin adenine dinucleotide binding"/>
    <property type="evidence" value="ECO:0007669"/>
    <property type="project" value="InterPro"/>
</dbReference>
<evidence type="ECO:0000256" key="6">
    <source>
        <dbReference type="RuleBase" id="RU003968"/>
    </source>
</evidence>
<comment type="similarity">
    <text evidence="2 6">Belongs to the GMC oxidoreductase family.</text>
</comment>
<evidence type="ECO:0000256" key="5">
    <source>
        <dbReference type="PIRSR" id="PIRSR000137-2"/>
    </source>
</evidence>
<name>A0AAJ6ZBK9_PAPXU</name>
<dbReference type="InterPro" id="IPR036188">
    <property type="entry name" value="FAD/NAD-bd_sf"/>
</dbReference>
<dbReference type="PANTHER" id="PTHR11552:SF147">
    <property type="entry name" value="CHOLINE DEHYDROGENASE, MITOCHONDRIAL"/>
    <property type="match status" value="1"/>
</dbReference>
<accession>A0AAJ6ZBK9</accession>
<dbReference type="KEGG" id="pxu:106118801"/>
<dbReference type="InterPro" id="IPR007867">
    <property type="entry name" value="GMC_OxRtase_C"/>
</dbReference>